<dbReference type="InterPro" id="IPR039717">
    <property type="entry name" value="Hgh1"/>
</dbReference>
<evidence type="ECO:0000259" key="5">
    <source>
        <dbReference type="Pfam" id="PF04064"/>
    </source>
</evidence>
<comment type="caution">
    <text evidence="6">The sequence shown here is derived from an EMBL/GenBank/DDBJ whole genome shotgun (WGS) entry which is preliminary data.</text>
</comment>
<dbReference type="Pfam" id="PF04064">
    <property type="entry name" value="DUF384"/>
    <property type="match status" value="1"/>
</dbReference>
<keyword evidence="7" id="KW-1185">Reference proteome</keyword>
<feature type="region of interest" description="Disordered" evidence="3">
    <location>
        <begin position="345"/>
        <end position="370"/>
    </location>
</feature>
<gene>
    <name evidence="6" type="ORF">PENTCL1PPCAC_12900</name>
</gene>
<sequence>RMEDEIRRDLPVESSDMRREAEKEEGEAENREEMAPEVIADLVQFLEPTTRLDVRRQALQIVLGLSFPLDGSAERAFCSQDFMIGKALCRLCIATASDRLGCLTGICNFASMSKEVVNYILHHQTEVVKIAYNEAFAHSECSEYAARLLANCTRVFPGETHLRLLAVDPKCVEKLVDRMTESTEGSPSNTLGYSLVNLATVSRVRKELTKRREEDGGKSILHKMYPALMQSDNEERRRIAADVCRNCTFDDALHADLLDDSNDFLVALLTVIADANDNLDQEETDKLPARLQYFEGARSTDDVLRKKVVDSLYQCCATRHGRERLRACGVYALAREFDRACAKEREAGGAGEGPTPPKALKDFTSERSDPEAVEANLHNLIGVLIRYESEMGIAPEVESIRELE</sequence>
<name>A0AAV5T5C1_9BILA</name>
<feature type="domain" description="Protein HGH1 C-terminal" evidence="5">
    <location>
        <begin position="311"/>
        <end position="391"/>
    </location>
</feature>
<dbReference type="InterPro" id="IPR016024">
    <property type="entry name" value="ARM-type_fold"/>
</dbReference>
<organism evidence="6 7">
    <name type="scientific">Pristionchus entomophagus</name>
    <dbReference type="NCBI Taxonomy" id="358040"/>
    <lineage>
        <taxon>Eukaryota</taxon>
        <taxon>Metazoa</taxon>
        <taxon>Ecdysozoa</taxon>
        <taxon>Nematoda</taxon>
        <taxon>Chromadorea</taxon>
        <taxon>Rhabditida</taxon>
        <taxon>Rhabditina</taxon>
        <taxon>Diplogasteromorpha</taxon>
        <taxon>Diplogasteroidea</taxon>
        <taxon>Neodiplogasteridae</taxon>
        <taxon>Pristionchus</taxon>
    </lineage>
</organism>
<evidence type="ECO:0000313" key="6">
    <source>
        <dbReference type="EMBL" id="GMS90725.1"/>
    </source>
</evidence>
<dbReference type="InterPro" id="IPR007206">
    <property type="entry name" value="Protein_HGH1_C"/>
</dbReference>
<evidence type="ECO:0000256" key="2">
    <source>
        <dbReference type="ARBA" id="ARBA00014076"/>
    </source>
</evidence>
<dbReference type="EMBL" id="BTSX01000003">
    <property type="protein sequence ID" value="GMS90725.1"/>
    <property type="molecule type" value="Genomic_DNA"/>
</dbReference>
<comment type="similarity">
    <text evidence="1">Belongs to the HGH1 family.</text>
</comment>
<dbReference type="Gene3D" id="1.25.10.10">
    <property type="entry name" value="Leucine-rich Repeat Variant"/>
    <property type="match status" value="1"/>
</dbReference>
<feature type="region of interest" description="Disordered" evidence="3">
    <location>
        <begin position="1"/>
        <end position="33"/>
    </location>
</feature>
<reference evidence="6" key="1">
    <citation type="submission" date="2023-10" db="EMBL/GenBank/DDBJ databases">
        <title>Genome assembly of Pristionchus species.</title>
        <authorList>
            <person name="Yoshida K."/>
            <person name="Sommer R.J."/>
        </authorList>
    </citation>
    <scope>NUCLEOTIDE SEQUENCE</scope>
    <source>
        <strain evidence="6">RS0144</strain>
    </source>
</reference>
<accession>A0AAV5T5C1</accession>
<dbReference type="PANTHER" id="PTHR13387:SF9">
    <property type="entry name" value="PROTEIN HGH1 HOMOLOG"/>
    <property type="match status" value="1"/>
</dbReference>
<dbReference type="Proteomes" id="UP001432027">
    <property type="component" value="Unassembled WGS sequence"/>
</dbReference>
<dbReference type="SUPFAM" id="SSF48371">
    <property type="entry name" value="ARM repeat"/>
    <property type="match status" value="1"/>
</dbReference>
<feature type="non-terminal residue" evidence="6">
    <location>
        <position position="1"/>
    </location>
</feature>
<evidence type="ECO:0000256" key="3">
    <source>
        <dbReference type="SAM" id="MobiDB-lite"/>
    </source>
</evidence>
<proteinExistence type="inferred from homology"/>
<dbReference type="AlphaFoldDB" id="A0AAV5T5C1"/>
<dbReference type="InterPro" id="IPR011989">
    <property type="entry name" value="ARM-like"/>
</dbReference>
<evidence type="ECO:0000256" key="1">
    <source>
        <dbReference type="ARBA" id="ARBA00006712"/>
    </source>
</evidence>
<dbReference type="PANTHER" id="PTHR13387">
    <property type="entry name" value="PROTEIN HGH1 HOMOLOG"/>
    <property type="match status" value="1"/>
</dbReference>
<feature type="domain" description="Protein HGH1 N-terminal" evidence="4">
    <location>
        <begin position="139"/>
        <end position="298"/>
    </location>
</feature>
<evidence type="ECO:0000313" key="7">
    <source>
        <dbReference type="Proteomes" id="UP001432027"/>
    </source>
</evidence>
<dbReference type="InterPro" id="IPR007205">
    <property type="entry name" value="Protein_HGH1_N"/>
</dbReference>
<feature type="compositionally biased region" description="Basic and acidic residues" evidence="3">
    <location>
        <begin position="359"/>
        <end position="370"/>
    </location>
</feature>
<dbReference type="Pfam" id="PF04063">
    <property type="entry name" value="DUF383"/>
    <property type="match status" value="1"/>
</dbReference>
<evidence type="ECO:0000259" key="4">
    <source>
        <dbReference type="Pfam" id="PF04063"/>
    </source>
</evidence>
<protein>
    <recommendedName>
        <fullName evidence="2">Protein HGH1 homolog</fullName>
    </recommendedName>
</protein>